<accession>A0ABR3VMU2</accession>
<dbReference type="PANTHER" id="PTHR21600:SF40">
    <property type="entry name" value="PSEUDOURIDYLATE SYNTHASE RPUSD2"/>
    <property type="match status" value="1"/>
</dbReference>
<dbReference type="PANTHER" id="PTHR21600">
    <property type="entry name" value="MITOCHONDRIAL RNA PSEUDOURIDINE SYNTHASE"/>
    <property type="match status" value="1"/>
</dbReference>
<dbReference type="InterPro" id="IPR006224">
    <property type="entry name" value="PsdUridine_synth_RluA-like_CS"/>
</dbReference>
<comment type="similarity">
    <text evidence="2">Belongs to the pseudouridine synthase RluA family.</text>
</comment>
<dbReference type="PROSITE" id="PS50889">
    <property type="entry name" value="S4"/>
    <property type="match status" value="1"/>
</dbReference>
<evidence type="ECO:0000256" key="1">
    <source>
        <dbReference type="PROSITE-ProRule" id="PRU00182"/>
    </source>
</evidence>
<feature type="compositionally biased region" description="Polar residues" evidence="3">
    <location>
        <begin position="15"/>
        <end position="26"/>
    </location>
</feature>
<comment type="caution">
    <text evidence="5">The sequence shown here is derived from an EMBL/GenBank/DDBJ whole genome shotgun (WGS) entry which is preliminary data.</text>
</comment>
<keyword evidence="1" id="KW-0694">RNA-binding</keyword>
<dbReference type="EMBL" id="JAZGSY010000050">
    <property type="protein sequence ID" value="KAL1842206.1"/>
    <property type="molecule type" value="Genomic_DNA"/>
</dbReference>
<dbReference type="NCBIfam" id="TIGR00005">
    <property type="entry name" value="rluA_subfam"/>
    <property type="match status" value="1"/>
</dbReference>
<feature type="domain" description="Pseudouridine synthase RsuA/RluA-like" evidence="4">
    <location>
        <begin position="140"/>
        <end position="325"/>
    </location>
</feature>
<dbReference type="InterPro" id="IPR050188">
    <property type="entry name" value="RluA_PseudoU_synthase"/>
</dbReference>
<gene>
    <name evidence="5" type="ORF">VTJ49DRAFT_5818</name>
</gene>
<name>A0ABR3VMU2_HUMIN</name>
<sequence>MTVSLGRVAAAGASHQLSKNPNSASAEQVPPTATPSEPSPQQYYFKDGLRRVAPYLYTYNTWCKERWRGRELLDIFQSEFRDRPIEYYREAMESGQVAVNGKTVGPHYILKNGDLISHTTHRHEPPVTAEPIAVIHEDDDMVVINKPSGVPVHPAGRYHYNSVVEIMKAERGPDFAPRPCNRLDRLTSGIMFVAKHAKAAERLAVQIKQRSVCKEYIARVVGKFPDGEVVCDQPILQISPKLGLNRVRANGKPARTVFKRLAYYPPKPAPNGRQNEESAKSNTTTADESDLTTQPRGSNGAGKGYSIVRCLPVTGRTHQIRVHLQFLGHPIQNDPIYANQRVWGFDLGYNDADGTQNSDEDIISRLSRIGKDQVAEAVAYHDAMVDEYYKKKAEKMSGEVCDVCGTPLYTDPGDQELCLWLHSLRYEDADGAWSYVSPLPSWALPPEGASGPTQVGSLEELVDAAGTFEVDSD</sequence>
<keyword evidence="6" id="KW-1185">Reference proteome</keyword>
<dbReference type="Proteomes" id="UP001583172">
    <property type="component" value="Unassembled WGS sequence"/>
</dbReference>
<dbReference type="InterPro" id="IPR020103">
    <property type="entry name" value="PsdUridine_synth_cat_dom_sf"/>
</dbReference>
<feature type="region of interest" description="Disordered" evidence="3">
    <location>
        <begin position="12"/>
        <end position="41"/>
    </location>
</feature>
<proteinExistence type="inferred from homology"/>
<dbReference type="CDD" id="cd02557">
    <property type="entry name" value="PseudoU_synth_ScRIB2"/>
    <property type="match status" value="1"/>
</dbReference>
<feature type="region of interest" description="Disordered" evidence="3">
    <location>
        <begin position="263"/>
        <end position="300"/>
    </location>
</feature>
<dbReference type="InterPro" id="IPR006225">
    <property type="entry name" value="PsdUridine_synth_RluC/D"/>
</dbReference>
<dbReference type="InterPro" id="IPR006145">
    <property type="entry name" value="PsdUridine_synth_RsuA/RluA"/>
</dbReference>
<keyword evidence="2" id="KW-0413">Isomerase</keyword>
<dbReference type="Gene3D" id="3.30.2350.10">
    <property type="entry name" value="Pseudouridine synthase"/>
    <property type="match status" value="1"/>
</dbReference>
<evidence type="ECO:0000313" key="5">
    <source>
        <dbReference type="EMBL" id="KAL1842206.1"/>
    </source>
</evidence>
<evidence type="ECO:0000256" key="3">
    <source>
        <dbReference type="SAM" id="MobiDB-lite"/>
    </source>
</evidence>
<comment type="catalytic activity">
    <reaction evidence="2">
        <text>a uridine in RNA = a pseudouridine in RNA</text>
        <dbReference type="Rhea" id="RHEA:48348"/>
        <dbReference type="Rhea" id="RHEA-COMP:12068"/>
        <dbReference type="Rhea" id="RHEA-COMP:12069"/>
        <dbReference type="ChEBI" id="CHEBI:65314"/>
        <dbReference type="ChEBI" id="CHEBI:65315"/>
    </reaction>
</comment>
<evidence type="ECO:0000313" key="6">
    <source>
        <dbReference type="Proteomes" id="UP001583172"/>
    </source>
</evidence>
<dbReference type="PROSITE" id="PS01129">
    <property type="entry name" value="PSI_RLU"/>
    <property type="match status" value="1"/>
</dbReference>
<evidence type="ECO:0000256" key="2">
    <source>
        <dbReference type="RuleBase" id="RU362028"/>
    </source>
</evidence>
<protein>
    <recommendedName>
        <fullName evidence="2">Pseudouridine synthase</fullName>
        <ecNumber evidence="2">5.4.99.-</ecNumber>
    </recommendedName>
</protein>
<comment type="function">
    <text evidence="2">Responsible for synthesis of pseudouridine from uracil.</text>
</comment>
<organism evidence="5 6">
    <name type="scientific">Humicola insolens</name>
    <name type="common">Soft-rot fungus</name>
    <dbReference type="NCBI Taxonomy" id="85995"/>
    <lineage>
        <taxon>Eukaryota</taxon>
        <taxon>Fungi</taxon>
        <taxon>Dikarya</taxon>
        <taxon>Ascomycota</taxon>
        <taxon>Pezizomycotina</taxon>
        <taxon>Sordariomycetes</taxon>
        <taxon>Sordariomycetidae</taxon>
        <taxon>Sordariales</taxon>
        <taxon>Chaetomiaceae</taxon>
        <taxon>Mycothermus</taxon>
    </lineage>
</organism>
<dbReference type="EC" id="5.4.99.-" evidence="2"/>
<evidence type="ECO:0000259" key="4">
    <source>
        <dbReference type="Pfam" id="PF00849"/>
    </source>
</evidence>
<reference evidence="5 6" key="1">
    <citation type="journal article" date="2024" name="Commun. Biol.">
        <title>Comparative genomic analysis of thermophilic fungi reveals convergent evolutionary adaptations and gene losses.</title>
        <authorList>
            <person name="Steindorff A.S."/>
            <person name="Aguilar-Pontes M.V."/>
            <person name="Robinson A.J."/>
            <person name="Andreopoulos B."/>
            <person name="LaButti K."/>
            <person name="Kuo A."/>
            <person name="Mondo S."/>
            <person name="Riley R."/>
            <person name="Otillar R."/>
            <person name="Haridas S."/>
            <person name="Lipzen A."/>
            <person name="Grimwood J."/>
            <person name="Schmutz J."/>
            <person name="Clum A."/>
            <person name="Reid I.D."/>
            <person name="Moisan M.C."/>
            <person name="Butler G."/>
            <person name="Nguyen T.T.M."/>
            <person name="Dewar K."/>
            <person name="Conant G."/>
            <person name="Drula E."/>
            <person name="Henrissat B."/>
            <person name="Hansel C."/>
            <person name="Singer S."/>
            <person name="Hutchinson M.I."/>
            <person name="de Vries R.P."/>
            <person name="Natvig D.O."/>
            <person name="Powell A.J."/>
            <person name="Tsang A."/>
            <person name="Grigoriev I.V."/>
        </authorList>
    </citation>
    <scope>NUCLEOTIDE SEQUENCE [LARGE SCALE GENOMIC DNA]</scope>
    <source>
        <strain evidence="5 6">CBS 620.91</strain>
    </source>
</reference>
<feature type="compositionally biased region" description="Polar residues" evidence="3">
    <location>
        <begin position="280"/>
        <end position="297"/>
    </location>
</feature>
<dbReference type="SUPFAM" id="SSF55120">
    <property type="entry name" value="Pseudouridine synthase"/>
    <property type="match status" value="1"/>
</dbReference>
<dbReference type="Pfam" id="PF00849">
    <property type="entry name" value="PseudoU_synth_2"/>
    <property type="match status" value="1"/>
</dbReference>